<dbReference type="RefSeq" id="WP_130092542.1">
    <property type="nucleotide sequence ID" value="NZ_SETE01000002.1"/>
</dbReference>
<evidence type="ECO:0000313" key="3">
    <source>
        <dbReference type="Proteomes" id="UP000293952"/>
    </source>
</evidence>
<reference evidence="2 3" key="1">
    <citation type="submission" date="2019-02" db="EMBL/GenBank/DDBJ databases">
        <title>Genome sequence of the sea-ice species Brumimicrobium glaciale.</title>
        <authorList>
            <person name="Bowman J.P."/>
        </authorList>
    </citation>
    <scope>NUCLEOTIDE SEQUENCE [LARGE SCALE GENOMIC DNA]</scope>
    <source>
        <strain evidence="2 3">IC156</strain>
    </source>
</reference>
<name>A0A4Q4KMA9_9FLAO</name>
<protein>
    <submittedName>
        <fullName evidence="2">Uncharacterized protein</fullName>
    </submittedName>
</protein>
<feature type="transmembrane region" description="Helical" evidence="1">
    <location>
        <begin position="91"/>
        <end position="109"/>
    </location>
</feature>
<proteinExistence type="predicted"/>
<accession>A0A4Q4KMA9</accession>
<keyword evidence="3" id="KW-1185">Reference proteome</keyword>
<dbReference type="EMBL" id="SETE01000002">
    <property type="protein sequence ID" value="RYM34533.1"/>
    <property type="molecule type" value="Genomic_DNA"/>
</dbReference>
<gene>
    <name evidence="2" type="ORF">ERX46_03940</name>
</gene>
<comment type="caution">
    <text evidence="2">The sequence shown here is derived from an EMBL/GenBank/DDBJ whole genome shotgun (WGS) entry which is preliminary data.</text>
</comment>
<keyword evidence="1" id="KW-0472">Membrane</keyword>
<sequence length="124" mass="14650">MFAFKLLDTAIQGTTFLSSLILLMVFDAEGYFYWINVFLLFWIVISMIFNLIYLKPVHLLRIISTLFLLVLSIIFVASYFTGTTIPRLNFYFKPFSIIIIVFYFFTSMFEMIKLKSRGEVDLDF</sequence>
<feature type="transmembrane region" description="Helical" evidence="1">
    <location>
        <begin position="66"/>
        <end position="85"/>
    </location>
</feature>
<dbReference type="AlphaFoldDB" id="A0A4Q4KMA9"/>
<evidence type="ECO:0000313" key="2">
    <source>
        <dbReference type="EMBL" id="RYM34533.1"/>
    </source>
</evidence>
<evidence type="ECO:0000256" key="1">
    <source>
        <dbReference type="SAM" id="Phobius"/>
    </source>
</evidence>
<organism evidence="2 3">
    <name type="scientific">Brumimicrobium glaciale</name>
    <dbReference type="NCBI Taxonomy" id="200475"/>
    <lineage>
        <taxon>Bacteria</taxon>
        <taxon>Pseudomonadati</taxon>
        <taxon>Bacteroidota</taxon>
        <taxon>Flavobacteriia</taxon>
        <taxon>Flavobacteriales</taxon>
        <taxon>Crocinitomicaceae</taxon>
        <taxon>Brumimicrobium</taxon>
    </lineage>
</organism>
<keyword evidence="1" id="KW-0812">Transmembrane</keyword>
<feature type="transmembrane region" description="Helical" evidence="1">
    <location>
        <begin position="32"/>
        <end position="54"/>
    </location>
</feature>
<keyword evidence="1" id="KW-1133">Transmembrane helix</keyword>
<dbReference type="Proteomes" id="UP000293952">
    <property type="component" value="Unassembled WGS sequence"/>
</dbReference>